<organism evidence="15 16">
    <name type="scientific">Hyphomonas polymorpha PS728</name>
    <dbReference type="NCBI Taxonomy" id="1280954"/>
    <lineage>
        <taxon>Bacteria</taxon>
        <taxon>Pseudomonadati</taxon>
        <taxon>Pseudomonadota</taxon>
        <taxon>Alphaproteobacteria</taxon>
        <taxon>Hyphomonadales</taxon>
        <taxon>Hyphomonadaceae</taxon>
        <taxon>Hyphomonas</taxon>
    </lineage>
</organism>
<keyword evidence="8 13" id="KW-1133">Transmembrane helix</keyword>
<dbReference type="PANTHER" id="PTHR47354">
    <property type="entry name" value="NADH OXIDOREDUCTASE HCR"/>
    <property type="match status" value="1"/>
</dbReference>
<feature type="domain" description="FAD-binding FR-type" evidence="14">
    <location>
        <begin position="201"/>
        <end position="302"/>
    </location>
</feature>
<evidence type="ECO:0000256" key="4">
    <source>
        <dbReference type="ARBA" id="ARBA00022692"/>
    </source>
</evidence>
<keyword evidence="11" id="KW-0411">Iron-sulfur</keyword>
<reference evidence="15 16" key="1">
    <citation type="journal article" date="2014" name="Antonie Van Leeuwenhoek">
        <title>Hyphomonas beringensis sp. nov. and Hyphomonas chukchiensis sp. nov., isolated from surface seawater of the Bering Sea and Chukchi Sea.</title>
        <authorList>
            <person name="Li C."/>
            <person name="Lai Q."/>
            <person name="Li G."/>
            <person name="Dong C."/>
            <person name="Wang J."/>
            <person name="Liao Y."/>
            <person name="Shao Z."/>
        </authorList>
    </citation>
    <scope>NUCLEOTIDE SEQUENCE [LARGE SCALE GENOMIC DNA]</scope>
    <source>
        <strain evidence="15 16">PS728</strain>
    </source>
</reference>
<evidence type="ECO:0000256" key="5">
    <source>
        <dbReference type="ARBA" id="ARBA00022714"/>
    </source>
</evidence>
<dbReference type="InterPro" id="IPR050415">
    <property type="entry name" value="MRET"/>
</dbReference>
<evidence type="ECO:0000256" key="2">
    <source>
        <dbReference type="ARBA" id="ARBA00004141"/>
    </source>
</evidence>
<dbReference type="EMBL" id="ARYM01000003">
    <property type="protein sequence ID" value="KCZ99996.1"/>
    <property type="molecule type" value="Genomic_DNA"/>
</dbReference>
<feature type="transmembrane region" description="Helical" evidence="13">
    <location>
        <begin position="38"/>
        <end position="57"/>
    </location>
</feature>
<evidence type="ECO:0000256" key="6">
    <source>
        <dbReference type="ARBA" id="ARBA00022723"/>
    </source>
</evidence>
<evidence type="ECO:0000256" key="12">
    <source>
        <dbReference type="ARBA" id="ARBA00023136"/>
    </source>
</evidence>
<dbReference type="GO" id="GO:0016020">
    <property type="term" value="C:membrane"/>
    <property type="evidence" value="ECO:0007669"/>
    <property type="project" value="UniProtKB-SubCell"/>
</dbReference>
<evidence type="ECO:0000256" key="10">
    <source>
        <dbReference type="ARBA" id="ARBA00023004"/>
    </source>
</evidence>
<dbReference type="Proteomes" id="UP000027100">
    <property type="component" value="Unassembled WGS sequence"/>
</dbReference>
<keyword evidence="7" id="KW-0274">FAD</keyword>
<dbReference type="InterPro" id="IPR017938">
    <property type="entry name" value="Riboflavin_synthase-like_b-brl"/>
</dbReference>
<dbReference type="GO" id="GO:0051537">
    <property type="term" value="F:2 iron, 2 sulfur cluster binding"/>
    <property type="evidence" value="ECO:0007669"/>
    <property type="project" value="UniProtKB-KW"/>
</dbReference>
<feature type="transmembrane region" description="Helical" evidence="13">
    <location>
        <begin position="78"/>
        <end position="98"/>
    </location>
</feature>
<comment type="caution">
    <text evidence="15">The sequence shown here is derived from an EMBL/GenBank/DDBJ whole genome shotgun (WGS) entry which is preliminary data.</text>
</comment>
<dbReference type="RefSeq" id="WP_035594684.1">
    <property type="nucleotide sequence ID" value="NZ_ARYM01000003.1"/>
</dbReference>
<keyword evidence="16" id="KW-1185">Reference proteome</keyword>
<comment type="cofactor">
    <cofactor evidence="1">
        <name>FAD</name>
        <dbReference type="ChEBI" id="CHEBI:57692"/>
    </cofactor>
</comment>
<dbReference type="PROSITE" id="PS51384">
    <property type="entry name" value="FAD_FR"/>
    <property type="match status" value="1"/>
</dbReference>
<feature type="transmembrane region" description="Helical" evidence="13">
    <location>
        <begin position="149"/>
        <end position="171"/>
    </location>
</feature>
<dbReference type="PRINTS" id="PR00406">
    <property type="entry name" value="CYTB5RDTASE"/>
</dbReference>
<sequence length="437" mass="48411">MKKRAAFWVIAAFCVLAVPFLILISGQPAPGTSLLWDFSKGLGFGALAVVGLQFILTARFRGMVQPFGIDIVYLFHRYMAMGALALMLAHFGILYIWFEPALGDLNPLTARWELTIGRVALVAFALLVITSEFRKRLNVEYGWWRTMHVALAIIAFAAAIAHVLGVGHFTAAADKRAMIFGASAGWLLLLVWVRVIRPWRQTRNPWQVVKNIPERGGVHTLVLEPRGKVLKGWMPGQFAWLTIGNSPFGLREHPFTISNAPEDGPAVSLSIKPLGDFTGEVIKAEPGTPAWIDGPYGAFSIDMEAATSGFVMIAGGIGITPMIANLRSMRARGDTRQVILFYANKEWSEVTLREELEALARDMDLKVVHVLEKPPEDWDGESGFLDQEILERHLTEETRAWSHMLCGPPPMTDAARAALLAMGVPLWRIDSEIFDLV</sequence>
<protein>
    <submittedName>
        <fullName evidence="15">Oxidoreductase FAD/NAD(P)-binding domain-containing protein</fullName>
    </submittedName>
</protein>
<dbReference type="CDD" id="cd06198">
    <property type="entry name" value="FNR_like_3"/>
    <property type="match status" value="1"/>
</dbReference>
<dbReference type="Gene3D" id="3.40.50.80">
    <property type="entry name" value="Nucleotide-binding domain of ferredoxin-NADP reductase (FNR) module"/>
    <property type="match status" value="1"/>
</dbReference>
<dbReference type="GO" id="GO:0050660">
    <property type="term" value="F:flavin adenine dinucleotide binding"/>
    <property type="evidence" value="ECO:0007669"/>
    <property type="project" value="TreeGrafter"/>
</dbReference>
<dbReference type="Gene3D" id="2.40.30.10">
    <property type="entry name" value="Translation factors"/>
    <property type="match status" value="1"/>
</dbReference>
<dbReference type="InterPro" id="IPR017927">
    <property type="entry name" value="FAD-bd_FR_type"/>
</dbReference>
<evidence type="ECO:0000256" key="9">
    <source>
        <dbReference type="ARBA" id="ARBA00023002"/>
    </source>
</evidence>
<dbReference type="InterPro" id="IPR039261">
    <property type="entry name" value="FNR_nucleotide-bd"/>
</dbReference>
<proteinExistence type="predicted"/>
<dbReference type="SUPFAM" id="SSF52343">
    <property type="entry name" value="Ferredoxin reductase-like, C-terminal NADP-linked domain"/>
    <property type="match status" value="1"/>
</dbReference>
<evidence type="ECO:0000256" key="8">
    <source>
        <dbReference type="ARBA" id="ARBA00022989"/>
    </source>
</evidence>
<dbReference type="AlphaFoldDB" id="A0A062VHV2"/>
<keyword evidence="6" id="KW-0479">Metal-binding</keyword>
<feature type="transmembrane region" description="Helical" evidence="13">
    <location>
        <begin position="110"/>
        <end position="129"/>
    </location>
</feature>
<dbReference type="OrthoDB" id="9792185at2"/>
<dbReference type="GO" id="GO:0046872">
    <property type="term" value="F:metal ion binding"/>
    <property type="evidence" value="ECO:0007669"/>
    <property type="project" value="UniProtKB-KW"/>
</dbReference>
<keyword evidence="5" id="KW-0001">2Fe-2S</keyword>
<comment type="subcellular location">
    <subcellularLocation>
        <location evidence="2">Membrane</location>
        <topology evidence="2">Multi-pass membrane protein</topology>
    </subcellularLocation>
</comment>
<keyword evidence="9" id="KW-0560">Oxidoreductase</keyword>
<name>A0A062VHV2_9PROT</name>
<dbReference type="GO" id="GO:0016491">
    <property type="term" value="F:oxidoreductase activity"/>
    <property type="evidence" value="ECO:0007669"/>
    <property type="project" value="UniProtKB-KW"/>
</dbReference>
<evidence type="ECO:0000256" key="13">
    <source>
        <dbReference type="SAM" id="Phobius"/>
    </source>
</evidence>
<evidence type="ECO:0000259" key="14">
    <source>
        <dbReference type="PROSITE" id="PS51384"/>
    </source>
</evidence>
<accession>A0A062VHV2</accession>
<dbReference type="Pfam" id="PF08022">
    <property type="entry name" value="FAD_binding_8"/>
    <property type="match status" value="1"/>
</dbReference>
<keyword evidence="10" id="KW-0408">Iron</keyword>
<evidence type="ECO:0000313" key="16">
    <source>
        <dbReference type="Proteomes" id="UP000027100"/>
    </source>
</evidence>
<gene>
    <name evidence="15" type="ORF">HPO_03854</name>
</gene>
<dbReference type="PATRIC" id="fig|1280954.3.peg.784"/>
<evidence type="ECO:0000256" key="1">
    <source>
        <dbReference type="ARBA" id="ARBA00001974"/>
    </source>
</evidence>
<dbReference type="SUPFAM" id="SSF63380">
    <property type="entry name" value="Riboflavin synthase domain-like"/>
    <property type="match status" value="1"/>
</dbReference>
<dbReference type="STRING" id="1280954.HPO_03854"/>
<dbReference type="InterPro" id="IPR001433">
    <property type="entry name" value="OxRdtase_FAD/NAD-bd"/>
</dbReference>
<evidence type="ECO:0000313" key="15">
    <source>
        <dbReference type="EMBL" id="KCZ99996.1"/>
    </source>
</evidence>
<keyword evidence="3" id="KW-0285">Flavoprotein</keyword>
<keyword evidence="12 13" id="KW-0472">Membrane</keyword>
<evidence type="ECO:0000256" key="11">
    <source>
        <dbReference type="ARBA" id="ARBA00023014"/>
    </source>
</evidence>
<feature type="transmembrane region" description="Helical" evidence="13">
    <location>
        <begin position="177"/>
        <end position="196"/>
    </location>
</feature>
<evidence type="ECO:0000256" key="3">
    <source>
        <dbReference type="ARBA" id="ARBA00022630"/>
    </source>
</evidence>
<dbReference type="Pfam" id="PF00175">
    <property type="entry name" value="NAD_binding_1"/>
    <property type="match status" value="1"/>
</dbReference>
<evidence type="ECO:0000256" key="7">
    <source>
        <dbReference type="ARBA" id="ARBA00022827"/>
    </source>
</evidence>
<keyword evidence="4 13" id="KW-0812">Transmembrane</keyword>
<dbReference type="PANTHER" id="PTHR47354:SF8">
    <property type="entry name" value="1,2-PHENYLACETYL-COA EPOXIDASE, SUBUNIT E"/>
    <property type="match status" value="1"/>
</dbReference>
<dbReference type="eggNOG" id="COG4097">
    <property type="taxonomic scope" value="Bacteria"/>
</dbReference>
<dbReference type="Pfam" id="PF01794">
    <property type="entry name" value="Ferric_reduct"/>
    <property type="match status" value="1"/>
</dbReference>
<dbReference type="InterPro" id="IPR013130">
    <property type="entry name" value="Fe3_Rdtase_TM_dom"/>
</dbReference>
<dbReference type="InterPro" id="IPR013112">
    <property type="entry name" value="FAD-bd_8"/>
</dbReference>